<accession>A0ACC0ZTT7</accession>
<keyword evidence="2" id="KW-1185">Reference proteome</keyword>
<proteinExistence type="predicted"/>
<comment type="caution">
    <text evidence="1">The sequence shown here is derived from an EMBL/GenBank/DDBJ whole genome shotgun (WGS) entry which is preliminary data.</text>
</comment>
<reference evidence="2" key="1">
    <citation type="journal article" date="2023" name="G3 (Bethesda)">
        <title>Genome assembly and association tests identify interacting loci associated with vigor, precocity, and sex in interspecific pistachio rootstocks.</title>
        <authorList>
            <person name="Palmer W."/>
            <person name="Jacygrad E."/>
            <person name="Sagayaradj S."/>
            <person name="Cavanaugh K."/>
            <person name="Han R."/>
            <person name="Bertier L."/>
            <person name="Beede B."/>
            <person name="Kafkas S."/>
            <person name="Golino D."/>
            <person name="Preece J."/>
            <person name="Michelmore R."/>
        </authorList>
    </citation>
    <scope>NUCLEOTIDE SEQUENCE [LARGE SCALE GENOMIC DNA]</scope>
</reference>
<dbReference type="EMBL" id="CM047910">
    <property type="protein sequence ID" value="KAJ0076189.1"/>
    <property type="molecule type" value="Genomic_DNA"/>
</dbReference>
<dbReference type="Proteomes" id="UP001164250">
    <property type="component" value="Chromosome 15"/>
</dbReference>
<protein>
    <submittedName>
        <fullName evidence="1">Uncharacterized protein</fullName>
    </submittedName>
</protein>
<organism evidence="1 2">
    <name type="scientific">Pistacia atlantica</name>
    <dbReference type="NCBI Taxonomy" id="434234"/>
    <lineage>
        <taxon>Eukaryota</taxon>
        <taxon>Viridiplantae</taxon>
        <taxon>Streptophyta</taxon>
        <taxon>Embryophyta</taxon>
        <taxon>Tracheophyta</taxon>
        <taxon>Spermatophyta</taxon>
        <taxon>Magnoliopsida</taxon>
        <taxon>eudicotyledons</taxon>
        <taxon>Gunneridae</taxon>
        <taxon>Pentapetalae</taxon>
        <taxon>rosids</taxon>
        <taxon>malvids</taxon>
        <taxon>Sapindales</taxon>
        <taxon>Anacardiaceae</taxon>
        <taxon>Pistacia</taxon>
    </lineage>
</organism>
<evidence type="ECO:0000313" key="2">
    <source>
        <dbReference type="Proteomes" id="UP001164250"/>
    </source>
</evidence>
<gene>
    <name evidence="1" type="ORF">Patl1_34300</name>
</gene>
<name>A0ACC0ZTT7_9ROSI</name>
<sequence>MDDKDDTDVESDMVSMSGFMKAGTSSKDLGEGMLRRTMPNIVLAHFEPLERPAFRGVQWDVCCWLRCCGVLSGFLWGCGLVIASAAGWLL</sequence>
<evidence type="ECO:0000313" key="1">
    <source>
        <dbReference type="EMBL" id="KAJ0076189.1"/>
    </source>
</evidence>